<dbReference type="HOGENOM" id="CLU_1945027_0_0_9"/>
<dbReference type="AlphaFoldDB" id="U5MQU7"/>
<dbReference type="EMBL" id="CP006721">
    <property type="protein sequence ID" value="AGX41812.1"/>
    <property type="molecule type" value="Genomic_DNA"/>
</dbReference>
<protein>
    <submittedName>
        <fullName evidence="1">Uncharacterized protein</fullName>
    </submittedName>
</protein>
<proteinExistence type="predicted"/>
<dbReference type="RefSeq" id="WP_022744099.1">
    <property type="nucleotide sequence ID" value="NC_022571.1"/>
</dbReference>
<dbReference type="Proteomes" id="UP000017118">
    <property type="component" value="Chromosome"/>
</dbReference>
<dbReference type="GeneID" id="55473338"/>
<evidence type="ECO:0000313" key="1">
    <source>
        <dbReference type="EMBL" id="AGX41812.1"/>
    </source>
</evidence>
<reference evidence="1 2" key="1">
    <citation type="journal article" date="2013" name="Genome Announc.">
        <title>Complete Genome Sequence of the Solvent Producer Clostridium saccharobutylicum NCP262 (DSM 13864).</title>
        <authorList>
            <person name="Poehlein A."/>
            <person name="Hartwich K."/>
            <person name="Krabben P."/>
            <person name="Ehrenreich A."/>
            <person name="Liebl W."/>
            <person name="Durre P."/>
            <person name="Gottschalk G."/>
            <person name="Daniel R."/>
        </authorList>
    </citation>
    <scope>NUCLEOTIDE SEQUENCE [LARGE SCALE GENOMIC DNA]</scope>
    <source>
        <strain evidence="1">DSM 13864</strain>
    </source>
</reference>
<organism evidence="1 2">
    <name type="scientific">Clostridium saccharobutylicum DSM 13864</name>
    <dbReference type="NCBI Taxonomy" id="1345695"/>
    <lineage>
        <taxon>Bacteria</taxon>
        <taxon>Bacillati</taxon>
        <taxon>Bacillota</taxon>
        <taxon>Clostridia</taxon>
        <taxon>Eubacteriales</taxon>
        <taxon>Clostridiaceae</taxon>
        <taxon>Clostridium</taxon>
    </lineage>
</organism>
<keyword evidence="2" id="KW-1185">Reference proteome</keyword>
<accession>U5MQU7</accession>
<dbReference type="PATRIC" id="fig|1345695.10.peg.916"/>
<sequence>MIIESKLLKIIEDEIIKACRDEVKEGNSQELLGLEIQYFYDGEFADIGFKIIMFDNDEDEGYSIYKSLILDYQEIKESLLYIIGREEKANKYDTIRTIAKEIKEHIEKIEWNEIVQTSEEFYFDLVNYD</sequence>
<evidence type="ECO:0000313" key="2">
    <source>
        <dbReference type="Proteomes" id="UP000017118"/>
    </source>
</evidence>
<dbReference type="KEGG" id="csb:CLSA_c07990"/>
<name>U5MQU7_CLOSA</name>
<gene>
    <name evidence="1" type="ORF">CLSA_c07990</name>
</gene>